<feature type="region of interest" description="Disordered" evidence="1">
    <location>
        <begin position="73"/>
        <end position="95"/>
    </location>
</feature>
<comment type="caution">
    <text evidence="2">The sequence shown here is derived from an EMBL/GenBank/DDBJ whole genome shotgun (WGS) entry which is preliminary data.</text>
</comment>
<dbReference type="Proteomes" id="UP000052230">
    <property type="component" value="Unassembled WGS sequence"/>
</dbReference>
<sequence>MRARAACRQVRTADSAPRATVADPAAVDRARAAIIHGAMTHVTWHHAFRLRWYASRNATSLVLKLRRCQNLPTDASRQQRRRGLDTAACGGRSGQPCWPQAPPALPIGHAEGNGARAYASMLRPA</sequence>
<dbReference type="AlphaFoldDB" id="A0A0U5FK72"/>
<evidence type="ECO:0000256" key="1">
    <source>
        <dbReference type="SAM" id="MobiDB-lite"/>
    </source>
</evidence>
<organism evidence="2 3">
    <name type="scientific">Xanthomonas citri pv. citri</name>
    <dbReference type="NCBI Taxonomy" id="611301"/>
    <lineage>
        <taxon>Bacteria</taxon>
        <taxon>Pseudomonadati</taxon>
        <taxon>Pseudomonadota</taxon>
        <taxon>Gammaproteobacteria</taxon>
        <taxon>Lysobacterales</taxon>
        <taxon>Lysobacteraceae</taxon>
        <taxon>Xanthomonas</taxon>
    </lineage>
</organism>
<reference evidence="2 3" key="1">
    <citation type="submission" date="2014-09" db="EMBL/GenBank/DDBJ databases">
        <authorList>
            <person name="Regsiter A."/>
        </authorList>
    </citation>
    <scope>NUCLEOTIDE SEQUENCE [LARGE SCALE GENOMIC DNA]</scope>
</reference>
<gene>
    <name evidence="2" type="ORF">XAC3562_620020</name>
</gene>
<keyword evidence="3" id="KW-1185">Reference proteome</keyword>
<proteinExistence type="predicted"/>
<evidence type="ECO:0000313" key="2">
    <source>
        <dbReference type="EMBL" id="CEG17359.1"/>
    </source>
</evidence>
<protein>
    <submittedName>
        <fullName evidence="2">Uncharacterized protein</fullName>
    </submittedName>
</protein>
<evidence type="ECO:0000313" key="3">
    <source>
        <dbReference type="Proteomes" id="UP000052230"/>
    </source>
</evidence>
<name>A0A0U5FK72_XANCI</name>
<dbReference type="EMBL" id="CCXZ01000158">
    <property type="protein sequence ID" value="CEG17359.1"/>
    <property type="molecule type" value="Genomic_DNA"/>
</dbReference>
<accession>A0A0U5FK72</accession>